<name>A0ABW5F5E0_9BACL</name>
<dbReference type="EMBL" id="JBHUKY010000009">
    <property type="protein sequence ID" value="MFD2408847.1"/>
    <property type="molecule type" value="Genomic_DNA"/>
</dbReference>
<reference evidence="3" key="1">
    <citation type="journal article" date="2019" name="Int. J. Syst. Evol. Microbiol.">
        <title>The Global Catalogue of Microorganisms (GCM) 10K type strain sequencing project: providing services to taxonomists for standard genome sequencing and annotation.</title>
        <authorList>
            <consortium name="The Broad Institute Genomics Platform"/>
            <consortium name="The Broad Institute Genome Sequencing Center for Infectious Disease"/>
            <person name="Wu L."/>
            <person name="Ma J."/>
        </authorList>
    </citation>
    <scope>NUCLEOTIDE SEQUENCE [LARGE SCALE GENOMIC DNA]</scope>
    <source>
        <strain evidence="3">CCM 8725</strain>
    </source>
</reference>
<feature type="signal peptide" evidence="1">
    <location>
        <begin position="1"/>
        <end position="26"/>
    </location>
</feature>
<organism evidence="2 3">
    <name type="scientific">Paenibacillus rhizoplanae</name>
    <dbReference type="NCBI Taxonomy" id="1917181"/>
    <lineage>
        <taxon>Bacteria</taxon>
        <taxon>Bacillati</taxon>
        <taxon>Bacillota</taxon>
        <taxon>Bacilli</taxon>
        <taxon>Bacillales</taxon>
        <taxon>Paenibacillaceae</taxon>
        <taxon>Paenibacillus</taxon>
    </lineage>
</organism>
<proteinExistence type="predicted"/>
<feature type="chain" id="PRO_5045537034" evidence="1">
    <location>
        <begin position="27"/>
        <end position="45"/>
    </location>
</feature>
<comment type="caution">
    <text evidence="2">The sequence shown here is derived from an EMBL/GenBank/DDBJ whole genome shotgun (WGS) entry which is preliminary data.</text>
</comment>
<evidence type="ECO:0000313" key="2">
    <source>
        <dbReference type="EMBL" id="MFD2408847.1"/>
    </source>
</evidence>
<gene>
    <name evidence="2" type="ORF">ACFSX3_03145</name>
</gene>
<evidence type="ECO:0000313" key="3">
    <source>
        <dbReference type="Proteomes" id="UP001597448"/>
    </source>
</evidence>
<keyword evidence="1" id="KW-0732">Signal</keyword>
<evidence type="ECO:0000256" key="1">
    <source>
        <dbReference type="SAM" id="SignalP"/>
    </source>
</evidence>
<sequence length="45" mass="4785">MKIDMGRLTVLLTSLLLVSSAPSAYAKAPDAKAGKYRATGNYVLQ</sequence>
<dbReference type="RefSeq" id="WP_209994625.1">
    <property type="nucleotide sequence ID" value="NZ_JBHSVQ010000001.1"/>
</dbReference>
<accession>A0ABW5F5E0</accession>
<keyword evidence="3" id="KW-1185">Reference proteome</keyword>
<dbReference type="Proteomes" id="UP001597448">
    <property type="component" value="Unassembled WGS sequence"/>
</dbReference>
<protein>
    <submittedName>
        <fullName evidence="2">Uncharacterized protein</fullName>
    </submittedName>
</protein>